<protein>
    <submittedName>
        <fullName evidence="1">Uncharacterized protein</fullName>
    </submittedName>
</protein>
<name>A0A3N9TDT9_9VIBR</name>
<dbReference type="AlphaFoldDB" id="A0A3N9TDT9"/>
<proteinExistence type="predicted"/>
<keyword evidence="2" id="KW-1185">Reference proteome</keyword>
<accession>A0A3N9TDT9</accession>
<dbReference type="EMBL" id="RJVQ01000007">
    <property type="protein sequence ID" value="RQW62240.1"/>
    <property type="molecule type" value="Genomic_DNA"/>
</dbReference>
<organism evidence="1 2">
    <name type="scientific">Vibrio viridaestus</name>
    <dbReference type="NCBI Taxonomy" id="2487322"/>
    <lineage>
        <taxon>Bacteria</taxon>
        <taxon>Pseudomonadati</taxon>
        <taxon>Pseudomonadota</taxon>
        <taxon>Gammaproteobacteria</taxon>
        <taxon>Vibrionales</taxon>
        <taxon>Vibrionaceae</taxon>
        <taxon>Vibrio</taxon>
    </lineage>
</organism>
<dbReference type="OrthoDB" id="9806482at2"/>
<gene>
    <name evidence="1" type="ORF">EES38_16125</name>
</gene>
<evidence type="ECO:0000313" key="1">
    <source>
        <dbReference type="EMBL" id="RQW62240.1"/>
    </source>
</evidence>
<reference evidence="1 2" key="1">
    <citation type="submission" date="2018-11" db="EMBL/GenBank/DDBJ databases">
        <title>Vibrio LJC006 sp. nov., isolated from seawater during the bloom of the enteromorpha.</title>
        <authorList>
            <person name="Liang J."/>
        </authorList>
    </citation>
    <scope>NUCLEOTIDE SEQUENCE [LARGE SCALE GENOMIC DNA]</scope>
    <source>
        <strain evidence="1 2">LJC006</strain>
    </source>
</reference>
<evidence type="ECO:0000313" key="2">
    <source>
        <dbReference type="Proteomes" id="UP000281112"/>
    </source>
</evidence>
<sequence length="225" mass="25320">MSSPINVAHFTRVAGQLGTNPAGVYEDSHGVRYYVKNLESPMHARNEWLAAQLYKLAGAPTFQYYLSTDACQVITQWLNLDKKSIAHFNENERLQAQQWLAVHAWTANWDAVGYIGDNQGVYQNRVLTLDVGGALAYRAHGDPKGKAFGHCVEEIISLRSMTDNPYAKRLFGDMSLNAVRESVSRIALLSERDINTTILDNGGSQKLADKMLYRREDLIQRLFVL</sequence>
<comment type="caution">
    <text evidence="1">The sequence shown here is derived from an EMBL/GenBank/DDBJ whole genome shotgun (WGS) entry which is preliminary data.</text>
</comment>
<dbReference type="RefSeq" id="WP_124938232.1">
    <property type="nucleotide sequence ID" value="NZ_RJVQ01000007.1"/>
</dbReference>
<dbReference type="Proteomes" id="UP000281112">
    <property type="component" value="Unassembled WGS sequence"/>
</dbReference>